<evidence type="ECO:0000256" key="3">
    <source>
        <dbReference type="ARBA" id="ARBA00005878"/>
    </source>
</evidence>
<evidence type="ECO:0000256" key="7">
    <source>
        <dbReference type="ARBA" id="ARBA00022691"/>
    </source>
</evidence>
<evidence type="ECO:0000256" key="12">
    <source>
        <dbReference type="SAM" id="MobiDB-lite"/>
    </source>
</evidence>
<keyword evidence="5 10" id="KW-0489">Methyltransferase</keyword>
<dbReference type="STRING" id="94237.ENSMMOP00000015612"/>
<comment type="function">
    <text evidence="10">RNA N6-methyltransferase that methylates adenosine residues at the N(6) position of a subset of RNAs and is involved in S-adenosyl-L-methionine homeostasis by regulating expression of MAT2A transcripts. Able to N6-methylate a subset of mRNAs and U6 small nuclear RNAs (U6 snRNAs). In contrast to the METTL3-METTL14 heterodimer, only able to methylate a limited number of RNAs: requires both a 5'UACAGAGAA-3' nonamer sequence and a specific RNA structure.</text>
</comment>
<evidence type="ECO:0000256" key="10">
    <source>
        <dbReference type="PIRNR" id="PIRNR037350"/>
    </source>
</evidence>
<dbReference type="Gene3D" id="3.40.50.150">
    <property type="entry name" value="Vaccinia Virus protein VP39"/>
    <property type="match status" value="1"/>
</dbReference>
<dbReference type="Pfam" id="PF05971">
    <property type="entry name" value="Methyltransf_10"/>
    <property type="match status" value="1"/>
</dbReference>
<feature type="compositionally biased region" description="Basic and acidic residues" evidence="12">
    <location>
        <begin position="470"/>
        <end position="483"/>
    </location>
</feature>
<dbReference type="GO" id="GO:0043488">
    <property type="term" value="P:regulation of mRNA stability"/>
    <property type="evidence" value="ECO:0007669"/>
    <property type="project" value="UniProtKB-ARBA"/>
</dbReference>
<sequence length="574" mass="64267">MALNKSMHPRNRYKDKPPDFGYLASKYPDFQQYVHTNLNGRPVVNFKEPEAVRALTCTLLKEDFGLTIEIPLERLIPTVPLRLNYIHWVEDLTDGQKQPRRGIDIGTGASCIYPLLGATMNGWYFLATEVDDICFDYATKNVEQNKLSDLIKVVKVPQKTLLMDALKEETEIVYDFCMCNPPFFANQLEAKGVNSRNSRRPPPSSVNTGGVTEIMAEGGELEFVKRIIHDSLQLKKRLRWYSCMLGKKCSLTPLKEELRKQGVPKVTHTEFCQGRTMRWALAWSFYNDVIVPSPPSKKRKLEKARKPLSFLLPEMGLKGLRAKNSATGDSACRPVEDITALLEKTLTELRVLHKRVPCGQQEQSLFLTAVENTWIHGRQKRREGLRHLRELPRASHCPGTSSQTTVPKAAPQNPSPSTQISSTQNDSAENKATPVQEVAVQEVAVQQQPAGQMGNGTPSHETSEVVIQHPDGKQKEVLEKVSGEDVDMDSSTCTDAGQESDPKEAPTAVNDPPSKRPLSPGAVKPFLFKCLLNVILEEGDVVIEMHWVEGQNKDLMNQLCTYLRNTLLKSVGKS</sequence>
<evidence type="ECO:0000256" key="1">
    <source>
        <dbReference type="ARBA" id="ARBA00004123"/>
    </source>
</evidence>
<dbReference type="InterPro" id="IPR017182">
    <property type="entry name" value="METTL16/PsiM"/>
</dbReference>
<dbReference type="OMA" id="TEFCQGH"/>
<keyword evidence="4" id="KW-0963">Cytoplasm</keyword>
<keyword evidence="14" id="KW-1185">Reference proteome</keyword>
<dbReference type="CDD" id="cd02440">
    <property type="entry name" value="AdoMet_MTases"/>
    <property type="match status" value="1"/>
</dbReference>
<dbReference type="GO" id="GO:0006397">
    <property type="term" value="P:mRNA processing"/>
    <property type="evidence" value="ECO:0007669"/>
    <property type="project" value="UniProtKB-ARBA"/>
</dbReference>
<evidence type="ECO:0000313" key="13">
    <source>
        <dbReference type="Ensembl" id="ENSMMOP00000015612.1"/>
    </source>
</evidence>
<evidence type="ECO:0000256" key="4">
    <source>
        <dbReference type="ARBA" id="ARBA00022490"/>
    </source>
</evidence>
<evidence type="ECO:0000256" key="9">
    <source>
        <dbReference type="ARBA" id="ARBA00023242"/>
    </source>
</evidence>
<keyword evidence="7 11" id="KW-0949">S-adenosyl-L-methionine</keyword>
<keyword evidence="9" id="KW-0539">Nucleus</keyword>
<dbReference type="PIRSF" id="PIRSF037350">
    <property type="entry name" value="Mtase_ZK1128_prd"/>
    <property type="match status" value="1"/>
</dbReference>
<reference evidence="13" key="1">
    <citation type="submission" date="2025-08" db="UniProtKB">
        <authorList>
            <consortium name="Ensembl"/>
        </authorList>
    </citation>
    <scope>IDENTIFICATION</scope>
</reference>
<keyword evidence="6 10" id="KW-0808">Transferase</keyword>
<feature type="binding site" evidence="11">
    <location>
        <position position="82"/>
    </location>
    <ligand>
        <name>S-adenosyl-L-methionine</name>
        <dbReference type="ChEBI" id="CHEBI:59789"/>
    </ligand>
</feature>
<evidence type="ECO:0000256" key="6">
    <source>
        <dbReference type="ARBA" id="ARBA00022679"/>
    </source>
</evidence>
<evidence type="ECO:0000256" key="2">
    <source>
        <dbReference type="ARBA" id="ARBA00004496"/>
    </source>
</evidence>
<name>A0A3Q3WT60_MOLML</name>
<proteinExistence type="inferred from homology"/>
<comment type="subcellular location">
    <subcellularLocation>
        <location evidence="2">Cytoplasm</location>
    </subcellularLocation>
    <subcellularLocation>
        <location evidence="1">Nucleus</location>
    </subcellularLocation>
</comment>
<dbReference type="SMR" id="A0A3Q3WT60"/>
<dbReference type="Proteomes" id="UP000261620">
    <property type="component" value="Unplaced"/>
</dbReference>
<dbReference type="PANTHER" id="PTHR13393">
    <property type="entry name" value="SAM-DEPENDENT METHYLTRANSFERASE"/>
    <property type="match status" value="1"/>
</dbReference>
<evidence type="ECO:0000256" key="11">
    <source>
        <dbReference type="PIRSR" id="PIRSR037350-1"/>
    </source>
</evidence>
<dbReference type="GO" id="GO:0070475">
    <property type="term" value="P:rRNA base methylation"/>
    <property type="evidence" value="ECO:0007669"/>
    <property type="project" value="TreeGrafter"/>
</dbReference>
<dbReference type="SUPFAM" id="SSF53335">
    <property type="entry name" value="S-adenosyl-L-methionine-dependent methyltransferases"/>
    <property type="match status" value="1"/>
</dbReference>
<dbReference type="InterPro" id="IPR010286">
    <property type="entry name" value="METTL16/RlmF"/>
</dbReference>
<organism evidence="13 14">
    <name type="scientific">Mola mola</name>
    <name type="common">Ocean sunfish</name>
    <name type="synonym">Tetraodon mola</name>
    <dbReference type="NCBI Taxonomy" id="94237"/>
    <lineage>
        <taxon>Eukaryota</taxon>
        <taxon>Metazoa</taxon>
        <taxon>Chordata</taxon>
        <taxon>Craniata</taxon>
        <taxon>Vertebrata</taxon>
        <taxon>Euteleostomi</taxon>
        <taxon>Actinopterygii</taxon>
        <taxon>Neopterygii</taxon>
        <taxon>Teleostei</taxon>
        <taxon>Neoteleostei</taxon>
        <taxon>Acanthomorphata</taxon>
        <taxon>Eupercaria</taxon>
        <taxon>Tetraodontiformes</taxon>
        <taxon>Molidae</taxon>
        <taxon>Mola</taxon>
    </lineage>
</organism>
<feature type="compositionally biased region" description="Polar residues" evidence="12">
    <location>
        <begin position="415"/>
        <end position="427"/>
    </location>
</feature>
<dbReference type="FunFam" id="3.40.50.150:FF:000062">
    <property type="entry name" value="U6 small nuclear RNA (adenine-(43)-N(6))-methyltransferase"/>
    <property type="match status" value="1"/>
</dbReference>
<reference evidence="13" key="2">
    <citation type="submission" date="2025-09" db="UniProtKB">
        <authorList>
            <consortium name="Ensembl"/>
        </authorList>
    </citation>
    <scope>IDENTIFICATION</scope>
</reference>
<feature type="region of interest" description="Disordered" evidence="12">
    <location>
        <begin position="447"/>
        <end position="519"/>
    </location>
</feature>
<dbReference type="GO" id="GO:0003723">
    <property type="term" value="F:RNA binding"/>
    <property type="evidence" value="ECO:0007669"/>
    <property type="project" value="UniProtKB-KW"/>
</dbReference>
<dbReference type="GO" id="GO:0051254">
    <property type="term" value="P:positive regulation of RNA metabolic process"/>
    <property type="evidence" value="ECO:0007669"/>
    <property type="project" value="UniProtKB-ARBA"/>
</dbReference>
<evidence type="ECO:0000256" key="8">
    <source>
        <dbReference type="ARBA" id="ARBA00022884"/>
    </source>
</evidence>
<feature type="binding site" evidence="11">
    <location>
        <position position="129"/>
    </location>
    <ligand>
        <name>S-adenosyl-L-methionine</name>
        <dbReference type="ChEBI" id="CHEBI:59789"/>
    </ligand>
</feature>
<dbReference type="PANTHER" id="PTHR13393:SF0">
    <property type="entry name" value="RNA N6-ADENOSINE-METHYLTRANSFERASE METTL16"/>
    <property type="match status" value="1"/>
</dbReference>
<dbReference type="GO" id="GO:0120048">
    <property type="term" value="F:U6 snRNA (adenine-(43)-N(6))-methyltransferase activity"/>
    <property type="evidence" value="ECO:0007669"/>
    <property type="project" value="UniProtKB-UniRule"/>
</dbReference>
<feature type="binding site" evidence="11">
    <location>
        <position position="106"/>
    </location>
    <ligand>
        <name>S-adenosyl-L-methionine</name>
        <dbReference type="ChEBI" id="CHEBI:59789"/>
    </ligand>
</feature>
<feature type="region of interest" description="Disordered" evidence="12">
    <location>
        <begin position="390"/>
        <end position="435"/>
    </location>
</feature>
<dbReference type="EC" id="2.1.1.-" evidence="10"/>
<dbReference type="GO" id="GO:0001734">
    <property type="term" value="F:mRNA m(6)A methyltransferase activity"/>
    <property type="evidence" value="ECO:0007669"/>
    <property type="project" value="UniProtKB-ARBA"/>
</dbReference>
<accession>A0A3Q3WT60</accession>
<comment type="similarity">
    <text evidence="3 10">Belongs to the methyltransferase superfamily. METTL16/RlmF family.</text>
</comment>
<evidence type="ECO:0000256" key="5">
    <source>
        <dbReference type="ARBA" id="ARBA00022603"/>
    </source>
</evidence>
<dbReference type="GO" id="GO:0005737">
    <property type="term" value="C:cytoplasm"/>
    <property type="evidence" value="ECO:0007669"/>
    <property type="project" value="UniProtKB-SubCell"/>
</dbReference>
<feature type="binding site" evidence="11">
    <location>
        <position position="180"/>
    </location>
    <ligand>
        <name>S-adenosyl-L-methionine</name>
        <dbReference type="ChEBI" id="CHEBI:59789"/>
    </ligand>
</feature>
<dbReference type="Ensembl" id="ENSMMOT00000015869.1">
    <property type="protein sequence ID" value="ENSMMOP00000015612.1"/>
    <property type="gene ID" value="ENSMMOG00000011915.1"/>
</dbReference>
<dbReference type="GO" id="GO:0005634">
    <property type="term" value="C:nucleus"/>
    <property type="evidence" value="ECO:0007669"/>
    <property type="project" value="UniProtKB-SubCell"/>
</dbReference>
<dbReference type="InterPro" id="IPR029063">
    <property type="entry name" value="SAM-dependent_MTases_sf"/>
</dbReference>
<dbReference type="AlphaFoldDB" id="A0A3Q3WT60"/>
<dbReference type="GO" id="GO:0009896">
    <property type="term" value="P:positive regulation of catabolic process"/>
    <property type="evidence" value="ECO:0007669"/>
    <property type="project" value="UniProtKB-ARBA"/>
</dbReference>
<protein>
    <recommendedName>
        <fullName evidence="10">U6 small nuclear RNA (adenine-(43)-N(6))-methyltransferase</fullName>
        <ecNumber evidence="10">2.1.1.-</ecNumber>
    </recommendedName>
</protein>
<evidence type="ECO:0000313" key="14">
    <source>
        <dbReference type="Proteomes" id="UP000261620"/>
    </source>
</evidence>
<keyword evidence="8" id="KW-0694">RNA-binding</keyword>